<proteinExistence type="predicted"/>
<evidence type="ECO:0000313" key="1">
    <source>
        <dbReference type="EMBL" id="KAB1082397.1"/>
    </source>
</evidence>
<gene>
    <name evidence="1" type="ORF">F4V91_32705</name>
</gene>
<protein>
    <submittedName>
        <fullName evidence="1">ISAs1 family transposase</fullName>
    </submittedName>
</protein>
<dbReference type="InterPro" id="IPR051698">
    <property type="entry name" value="Transposase_11-like"/>
</dbReference>
<dbReference type="PANTHER" id="PTHR30298:SF0">
    <property type="entry name" value="PROTEIN YBFL-RELATED"/>
    <property type="match status" value="1"/>
</dbReference>
<evidence type="ECO:0000313" key="2">
    <source>
        <dbReference type="Proteomes" id="UP000386575"/>
    </source>
</evidence>
<dbReference type="NCBIfam" id="NF033564">
    <property type="entry name" value="transpos_ISAs1"/>
    <property type="match status" value="1"/>
</dbReference>
<organism evidence="1 2">
    <name type="scientific">Neorhizobium galegae</name>
    <name type="common">Rhizobium galegae</name>
    <dbReference type="NCBI Taxonomy" id="399"/>
    <lineage>
        <taxon>Bacteria</taxon>
        <taxon>Pseudomonadati</taxon>
        <taxon>Pseudomonadota</taxon>
        <taxon>Alphaproteobacteria</taxon>
        <taxon>Hyphomicrobiales</taxon>
        <taxon>Rhizobiaceae</taxon>
        <taxon>Rhizobium/Agrobacterium group</taxon>
        <taxon>Neorhizobium</taxon>
    </lineage>
</organism>
<dbReference type="AlphaFoldDB" id="A0A6A1THQ9"/>
<name>A0A6A1THQ9_NEOGA</name>
<dbReference type="InterPro" id="IPR047647">
    <property type="entry name" value="ISAs1_transpos"/>
</dbReference>
<reference evidence="1 2" key="1">
    <citation type="submission" date="2019-09" db="EMBL/GenBank/DDBJ databases">
        <title>Genome sequencing of Ng87 strain.</title>
        <authorList>
            <person name="Karasev E.S."/>
            <person name="Andronov E."/>
        </authorList>
    </citation>
    <scope>NUCLEOTIDE SEQUENCE [LARGE SCALE GENOMIC DNA]</scope>
    <source>
        <strain evidence="1 2">Ng87</strain>
    </source>
</reference>
<comment type="caution">
    <text evidence="1">The sequence shown here is derived from an EMBL/GenBank/DDBJ whole genome shotgun (WGS) entry which is preliminary data.</text>
</comment>
<sequence length="211" mass="23910">MNLVCRVACSRWMRCTAKKTFESIASSQNQLLVQVKANQKALLAQITAFTKTGAPLSIHTSKTRGRNRTETRVVCVHDPLEALSNGPWAGLIKAVIVVERLVWIRDPATSLLKKRSETAFYAASCLMEAKICATAIRNHWQIENCNHHVRDVTFEEDKSRIRTQPLIMARLRSFALNILRHNGAQNIARERHTNSLNPLNMFNYRGLSSEN</sequence>
<dbReference type="PANTHER" id="PTHR30298">
    <property type="entry name" value="H REPEAT-ASSOCIATED PREDICTED TRANSPOSASE"/>
    <property type="match status" value="1"/>
</dbReference>
<accession>A0A6A1THQ9</accession>
<dbReference type="EMBL" id="VZUL01000005">
    <property type="protein sequence ID" value="KAB1082397.1"/>
    <property type="molecule type" value="Genomic_DNA"/>
</dbReference>
<dbReference type="Proteomes" id="UP000386575">
    <property type="component" value="Unassembled WGS sequence"/>
</dbReference>